<dbReference type="RefSeq" id="WP_188410890.1">
    <property type="nucleotide sequence ID" value="NZ_BMCP01000006.1"/>
</dbReference>
<proteinExistence type="predicted"/>
<dbReference type="SUPFAM" id="SSF50331">
    <property type="entry name" value="MOP-like"/>
    <property type="match status" value="1"/>
</dbReference>
<evidence type="ECO:0000259" key="4">
    <source>
        <dbReference type="PROSITE" id="PS50893"/>
    </source>
</evidence>
<organism evidence="5 6">
    <name type="scientific">Agaricicola taiwanensis</name>
    <dbReference type="NCBI Taxonomy" id="591372"/>
    <lineage>
        <taxon>Bacteria</taxon>
        <taxon>Pseudomonadati</taxon>
        <taxon>Pseudomonadota</taxon>
        <taxon>Alphaproteobacteria</taxon>
        <taxon>Rhodobacterales</taxon>
        <taxon>Paracoccaceae</taxon>
        <taxon>Agaricicola</taxon>
    </lineage>
</organism>
<dbReference type="PANTHER" id="PTHR42781">
    <property type="entry name" value="SPERMIDINE/PUTRESCINE IMPORT ATP-BINDING PROTEIN POTA"/>
    <property type="match status" value="1"/>
</dbReference>
<dbReference type="InterPro" id="IPR003593">
    <property type="entry name" value="AAA+_ATPase"/>
</dbReference>
<dbReference type="InterPro" id="IPR017871">
    <property type="entry name" value="ABC_transporter-like_CS"/>
</dbReference>
<evidence type="ECO:0000313" key="5">
    <source>
        <dbReference type="EMBL" id="GGE53042.1"/>
    </source>
</evidence>
<dbReference type="Proteomes" id="UP000602745">
    <property type="component" value="Unassembled WGS sequence"/>
</dbReference>
<name>A0A8J3E148_9RHOB</name>
<dbReference type="PROSITE" id="PS00211">
    <property type="entry name" value="ABC_TRANSPORTER_1"/>
    <property type="match status" value="1"/>
</dbReference>
<keyword evidence="1" id="KW-0813">Transport</keyword>
<dbReference type="InterPro" id="IPR050093">
    <property type="entry name" value="ABC_SmlMolc_Importer"/>
</dbReference>
<evidence type="ECO:0000313" key="6">
    <source>
        <dbReference type="Proteomes" id="UP000602745"/>
    </source>
</evidence>
<dbReference type="GO" id="GO:0043190">
    <property type="term" value="C:ATP-binding cassette (ABC) transporter complex"/>
    <property type="evidence" value="ECO:0007669"/>
    <property type="project" value="InterPro"/>
</dbReference>
<dbReference type="Gene3D" id="3.40.50.300">
    <property type="entry name" value="P-loop containing nucleotide triphosphate hydrolases"/>
    <property type="match status" value="1"/>
</dbReference>
<feature type="domain" description="ABC transporter" evidence="4">
    <location>
        <begin position="4"/>
        <end position="234"/>
    </location>
</feature>
<dbReference type="GO" id="GO:0015847">
    <property type="term" value="P:putrescine transport"/>
    <property type="evidence" value="ECO:0007669"/>
    <property type="project" value="UniProtKB-ARBA"/>
</dbReference>
<reference evidence="5" key="2">
    <citation type="submission" date="2020-09" db="EMBL/GenBank/DDBJ databases">
        <authorList>
            <person name="Sun Q."/>
            <person name="Sedlacek I."/>
        </authorList>
    </citation>
    <scope>NUCLEOTIDE SEQUENCE</scope>
    <source>
        <strain evidence="5">CCM 7684</strain>
    </source>
</reference>
<dbReference type="InterPro" id="IPR027417">
    <property type="entry name" value="P-loop_NTPase"/>
</dbReference>
<evidence type="ECO:0000256" key="3">
    <source>
        <dbReference type="ARBA" id="ARBA00022840"/>
    </source>
</evidence>
<reference evidence="5" key="1">
    <citation type="journal article" date="2014" name="Int. J. Syst. Evol. Microbiol.">
        <title>Complete genome sequence of Corynebacterium casei LMG S-19264T (=DSM 44701T), isolated from a smear-ripened cheese.</title>
        <authorList>
            <consortium name="US DOE Joint Genome Institute (JGI-PGF)"/>
            <person name="Walter F."/>
            <person name="Albersmeier A."/>
            <person name="Kalinowski J."/>
            <person name="Ruckert C."/>
        </authorList>
    </citation>
    <scope>NUCLEOTIDE SEQUENCE</scope>
    <source>
        <strain evidence="5">CCM 7684</strain>
    </source>
</reference>
<protein>
    <submittedName>
        <fullName evidence="5">ABC transporter ATP-binding protein</fullName>
    </submittedName>
</protein>
<dbReference type="Pfam" id="PF08402">
    <property type="entry name" value="TOBE_2"/>
    <property type="match status" value="1"/>
</dbReference>
<evidence type="ECO:0000256" key="2">
    <source>
        <dbReference type="ARBA" id="ARBA00022741"/>
    </source>
</evidence>
<keyword evidence="6" id="KW-1185">Reference proteome</keyword>
<keyword evidence="2" id="KW-0547">Nucleotide-binding</keyword>
<gene>
    <name evidence="5" type="ORF">GCM10007276_32590</name>
</gene>
<dbReference type="SUPFAM" id="SSF52540">
    <property type="entry name" value="P-loop containing nucleoside triphosphate hydrolases"/>
    <property type="match status" value="1"/>
</dbReference>
<dbReference type="GO" id="GO:0022857">
    <property type="term" value="F:transmembrane transporter activity"/>
    <property type="evidence" value="ECO:0007669"/>
    <property type="project" value="InterPro"/>
</dbReference>
<accession>A0A8J3E148</accession>
<evidence type="ECO:0000256" key="1">
    <source>
        <dbReference type="ARBA" id="ARBA00022448"/>
    </source>
</evidence>
<dbReference type="GO" id="GO:0005524">
    <property type="term" value="F:ATP binding"/>
    <property type="evidence" value="ECO:0007669"/>
    <property type="project" value="UniProtKB-KW"/>
</dbReference>
<sequence>MVLLAVDNVSKSFGKHQALRDVSLTIEPGEFVSLLGPSGCGKTTLLRMIAGFLQVNRGTITIEGQDITHLPPHKRPLNTVFQNYALFPHLSVLENVAYGPRRAGVSKAEAASRAREALDLVGLSDFSSRYPRQMSGGQQQRVALARAIVNKPKLLLLDEPLSALDLQLRKRMQIELKEIQEKIGVAFVFVTHDQEEAMAMSDRIAVMSGGRIEQVDIATNVYARPATRFVADFIGEASLLPVERQTLRVLPEGSTGDAMAVVRPEHVSVLASPPAVRDGQLTLDGRIETIVGIGGATTIYVRAEGHLILARRLGLAGSDLSEGQPVTVAFDREAVHLIDGAAS</sequence>
<dbReference type="InterPro" id="IPR013611">
    <property type="entry name" value="Transp-assoc_OB_typ2"/>
</dbReference>
<dbReference type="SMART" id="SM00382">
    <property type="entry name" value="AAA"/>
    <property type="match status" value="1"/>
</dbReference>
<dbReference type="GO" id="GO:0016887">
    <property type="term" value="F:ATP hydrolysis activity"/>
    <property type="evidence" value="ECO:0007669"/>
    <property type="project" value="InterPro"/>
</dbReference>
<dbReference type="InterPro" id="IPR008995">
    <property type="entry name" value="Mo/tungstate-bd_C_term_dom"/>
</dbReference>
<dbReference type="PANTHER" id="PTHR42781:SF4">
    <property type="entry name" value="SPERMIDINE_PUTRESCINE IMPORT ATP-BINDING PROTEIN POTA"/>
    <property type="match status" value="1"/>
</dbReference>
<keyword evidence="3 5" id="KW-0067">ATP-binding</keyword>
<dbReference type="Pfam" id="PF00005">
    <property type="entry name" value="ABC_tran"/>
    <property type="match status" value="1"/>
</dbReference>
<comment type="caution">
    <text evidence="5">The sequence shown here is derived from an EMBL/GenBank/DDBJ whole genome shotgun (WGS) entry which is preliminary data.</text>
</comment>
<dbReference type="PROSITE" id="PS50893">
    <property type="entry name" value="ABC_TRANSPORTER_2"/>
    <property type="match status" value="1"/>
</dbReference>
<dbReference type="EMBL" id="BMCP01000006">
    <property type="protein sequence ID" value="GGE53042.1"/>
    <property type="molecule type" value="Genomic_DNA"/>
</dbReference>
<dbReference type="FunFam" id="3.40.50.300:FF:000133">
    <property type="entry name" value="Spermidine/putrescine import ATP-binding protein PotA"/>
    <property type="match status" value="1"/>
</dbReference>
<dbReference type="AlphaFoldDB" id="A0A8J3E148"/>
<dbReference type="InterPro" id="IPR003439">
    <property type="entry name" value="ABC_transporter-like_ATP-bd"/>
</dbReference>